<dbReference type="Proteomes" id="UP000887560">
    <property type="component" value="Unplaced"/>
</dbReference>
<dbReference type="AlphaFoldDB" id="A0A915NFD1"/>
<dbReference type="WBParaSite" id="scf7180000416222.g171">
    <property type="protein sequence ID" value="scf7180000416222.g171"/>
    <property type="gene ID" value="scf7180000416222.g171"/>
</dbReference>
<protein>
    <submittedName>
        <fullName evidence="2">Uncharacterized protein</fullName>
    </submittedName>
</protein>
<sequence length="76" mass="8692">MTSEKRNILTVEELPIYASKVTDSRNSYPIERKPVFGEEYFRQLRIATNNFFGIPELNVSKVTKTLEPVKDVASGK</sequence>
<evidence type="ECO:0000313" key="1">
    <source>
        <dbReference type="Proteomes" id="UP000887560"/>
    </source>
</evidence>
<keyword evidence="1" id="KW-1185">Reference proteome</keyword>
<reference evidence="2" key="1">
    <citation type="submission" date="2022-11" db="UniProtKB">
        <authorList>
            <consortium name="WormBaseParasite"/>
        </authorList>
    </citation>
    <scope>IDENTIFICATION</scope>
</reference>
<proteinExistence type="predicted"/>
<organism evidence="1 2">
    <name type="scientific">Meloidogyne floridensis</name>
    <dbReference type="NCBI Taxonomy" id="298350"/>
    <lineage>
        <taxon>Eukaryota</taxon>
        <taxon>Metazoa</taxon>
        <taxon>Ecdysozoa</taxon>
        <taxon>Nematoda</taxon>
        <taxon>Chromadorea</taxon>
        <taxon>Rhabditida</taxon>
        <taxon>Tylenchina</taxon>
        <taxon>Tylenchomorpha</taxon>
        <taxon>Tylenchoidea</taxon>
        <taxon>Meloidogynidae</taxon>
        <taxon>Meloidogyninae</taxon>
        <taxon>Meloidogyne</taxon>
    </lineage>
</organism>
<accession>A0A915NFD1</accession>
<name>A0A915NFD1_9BILA</name>
<evidence type="ECO:0000313" key="2">
    <source>
        <dbReference type="WBParaSite" id="scf7180000416222.g171"/>
    </source>
</evidence>